<keyword evidence="1" id="KW-0812">Transmembrane</keyword>
<name>A0A7X8SKX7_9BACT</name>
<reference evidence="2 3" key="1">
    <citation type="submission" date="2020-04" db="EMBL/GenBank/DDBJ databases">
        <title>Flammeovirga sp. SR4, a novel species isolated from seawater.</title>
        <authorList>
            <person name="Wang X."/>
        </authorList>
    </citation>
    <scope>NUCLEOTIDE SEQUENCE [LARGE SCALE GENOMIC DNA]</scope>
    <source>
        <strain evidence="2 3">SR4</strain>
    </source>
</reference>
<keyword evidence="3" id="KW-1185">Reference proteome</keyword>
<sequence length="61" mass="7404">MKAKTLLSFFYLVPFYLMYVMAVFIDHDVPETKDKNQQEMVKDTPYTFSKNYFSDELHIKR</sequence>
<organism evidence="2 3">
    <name type="scientific">Flammeovirga agarivorans</name>
    <dbReference type="NCBI Taxonomy" id="2726742"/>
    <lineage>
        <taxon>Bacteria</taxon>
        <taxon>Pseudomonadati</taxon>
        <taxon>Bacteroidota</taxon>
        <taxon>Cytophagia</taxon>
        <taxon>Cytophagales</taxon>
        <taxon>Flammeovirgaceae</taxon>
        <taxon>Flammeovirga</taxon>
    </lineage>
</organism>
<feature type="transmembrane region" description="Helical" evidence="1">
    <location>
        <begin position="6"/>
        <end position="25"/>
    </location>
</feature>
<keyword evidence="1" id="KW-1133">Transmembrane helix</keyword>
<evidence type="ECO:0000256" key="1">
    <source>
        <dbReference type="SAM" id="Phobius"/>
    </source>
</evidence>
<evidence type="ECO:0000313" key="2">
    <source>
        <dbReference type="EMBL" id="NLR92154.1"/>
    </source>
</evidence>
<dbReference type="EMBL" id="JABAIL010000004">
    <property type="protein sequence ID" value="NLR92154.1"/>
    <property type="molecule type" value="Genomic_DNA"/>
</dbReference>
<keyword evidence="1" id="KW-0472">Membrane</keyword>
<evidence type="ECO:0000313" key="3">
    <source>
        <dbReference type="Proteomes" id="UP000585050"/>
    </source>
</evidence>
<proteinExistence type="predicted"/>
<dbReference type="RefSeq" id="WP_168882875.1">
    <property type="nucleotide sequence ID" value="NZ_JABAIL010000004.1"/>
</dbReference>
<accession>A0A7X8SKX7</accession>
<gene>
    <name evidence="2" type="ORF">HGP29_13085</name>
</gene>
<protein>
    <submittedName>
        <fullName evidence="2">Uncharacterized protein</fullName>
    </submittedName>
</protein>
<comment type="caution">
    <text evidence="2">The sequence shown here is derived from an EMBL/GenBank/DDBJ whole genome shotgun (WGS) entry which is preliminary data.</text>
</comment>
<dbReference type="Proteomes" id="UP000585050">
    <property type="component" value="Unassembled WGS sequence"/>
</dbReference>
<dbReference type="AlphaFoldDB" id="A0A7X8SKX7"/>